<dbReference type="InterPro" id="IPR006153">
    <property type="entry name" value="Cation/H_exchanger_TM"/>
</dbReference>
<evidence type="ECO:0000256" key="11">
    <source>
        <dbReference type="SAM" id="MobiDB-lite"/>
    </source>
</evidence>
<feature type="region of interest" description="Disordered" evidence="11">
    <location>
        <begin position="565"/>
        <end position="638"/>
    </location>
</feature>
<evidence type="ECO:0000256" key="1">
    <source>
        <dbReference type="ARBA" id="ARBA00004127"/>
    </source>
</evidence>
<dbReference type="Proteomes" id="UP000675747">
    <property type="component" value="Unassembled WGS sequence"/>
</dbReference>
<dbReference type="InterPro" id="IPR003148">
    <property type="entry name" value="RCK_N"/>
</dbReference>
<evidence type="ECO:0000256" key="3">
    <source>
        <dbReference type="ARBA" id="ARBA00022448"/>
    </source>
</evidence>
<dbReference type="AlphaFoldDB" id="A0A8J7VSF1"/>
<gene>
    <name evidence="15" type="ORF">KB893_000085</name>
    <name evidence="14" type="ORF">KB893_01310</name>
</gene>
<feature type="transmembrane region" description="Helical" evidence="12">
    <location>
        <begin position="319"/>
        <end position="339"/>
    </location>
</feature>
<evidence type="ECO:0000256" key="12">
    <source>
        <dbReference type="SAM" id="Phobius"/>
    </source>
</evidence>
<feature type="transmembrane region" description="Helical" evidence="12">
    <location>
        <begin position="80"/>
        <end position="102"/>
    </location>
</feature>
<dbReference type="InterPro" id="IPR038770">
    <property type="entry name" value="Na+/solute_symporter_sf"/>
</dbReference>
<feature type="transmembrane region" description="Helical" evidence="12">
    <location>
        <begin position="351"/>
        <end position="371"/>
    </location>
</feature>
<evidence type="ECO:0000313" key="14">
    <source>
        <dbReference type="EMBL" id="MBR0561163.1"/>
    </source>
</evidence>
<dbReference type="GO" id="GO:0015297">
    <property type="term" value="F:antiporter activity"/>
    <property type="evidence" value="ECO:0007669"/>
    <property type="project" value="UniProtKB-KW"/>
</dbReference>
<dbReference type="GO" id="GO:0008324">
    <property type="term" value="F:monoatomic cation transmembrane transporter activity"/>
    <property type="evidence" value="ECO:0007669"/>
    <property type="project" value="InterPro"/>
</dbReference>
<dbReference type="Pfam" id="PF02254">
    <property type="entry name" value="TrkA_N"/>
    <property type="match status" value="1"/>
</dbReference>
<evidence type="ECO:0000313" key="16">
    <source>
        <dbReference type="Proteomes" id="UP000675747"/>
    </source>
</evidence>
<keyword evidence="8 12" id="KW-1133">Transmembrane helix</keyword>
<proteinExistence type="inferred from homology"/>
<dbReference type="PROSITE" id="PS51201">
    <property type="entry name" value="RCK_N"/>
    <property type="match status" value="1"/>
</dbReference>
<keyword evidence="16" id="KW-1185">Reference proteome</keyword>
<keyword evidence="10 12" id="KW-0472">Membrane</keyword>
<dbReference type="InterPro" id="IPR004771">
    <property type="entry name" value="K/H_exchanger"/>
</dbReference>
<dbReference type="GO" id="GO:1902600">
    <property type="term" value="P:proton transmembrane transport"/>
    <property type="evidence" value="ECO:0007669"/>
    <property type="project" value="InterPro"/>
</dbReference>
<evidence type="ECO:0000256" key="9">
    <source>
        <dbReference type="ARBA" id="ARBA00023065"/>
    </source>
</evidence>
<evidence type="ECO:0000256" key="5">
    <source>
        <dbReference type="ARBA" id="ARBA00022538"/>
    </source>
</evidence>
<feature type="transmembrane region" description="Helical" evidence="12">
    <location>
        <begin position="146"/>
        <end position="166"/>
    </location>
</feature>
<keyword evidence="4" id="KW-0050">Antiport</keyword>
<dbReference type="FunFam" id="3.40.50.720:FF:000036">
    <property type="entry name" value="Glutathione-regulated potassium-efflux system protein KefB"/>
    <property type="match status" value="1"/>
</dbReference>
<accession>A0A8J7VSF1</accession>
<reference evidence="15 16" key="1">
    <citation type="journal article" date="2021" name="Microbiol. Resour. Announc.">
        <title>Draft Genome Sequence of Coralloluteibacterium stylophorae LMG 29479T.</title>
        <authorList>
            <person name="Karlyshev A.V."/>
            <person name="Kudryashova E.B."/>
            <person name="Ariskina E.V."/>
            <person name="Conroy A.P."/>
            <person name="Abidueva E.Y."/>
        </authorList>
    </citation>
    <scope>NUCLEOTIDE SEQUENCE [LARGE SCALE GENOMIC DNA]</scope>
    <source>
        <strain evidence="15 16">LMG 29479</strain>
    </source>
</reference>
<dbReference type="RefSeq" id="WP_211925161.1">
    <property type="nucleotide sequence ID" value="NZ_JAGQFT020000001.1"/>
</dbReference>
<dbReference type="Gene3D" id="3.40.50.720">
    <property type="entry name" value="NAD(P)-binding Rossmann-like Domain"/>
    <property type="match status" value="1"/>
</dbReference>
<evidence type="ECO:0000256" key="4">
    <source>
        <dbReference type="ARBA" id="ARBA00022449"/>
    </source>
</evidence>
<evidence type="ECO:0000256" key="8">
    <source>
        <dbReference type="ARBA" id="ARBA00022989"/>
    </source>
</evidence>
<feature type="transmembrane region" description="Helical" evidence="12">
    <location>
        <begin position="178"/>
        <end position="196"/>
    </location>
</feature>
<keyword evidence="3" id="KW-0813">Transport</keyword>
<evidence type="ECO:0000256" key="10">
    <source>
        <dbReference type="ARBA" id="ARBA00023136"/>
    </source>
</evidence>
<keyword evidence="5" id="KW-0633">Potassium transport</keyword>
<keyword evidence="7" id="KW-0630">Potassium</keyword>
<dbReference type="NCBIfam" id="TIGR00932">
    <property type="entry name" value="2a37"/>
    <property type="match status" value="1"/>
</dbReference>
<feature type="compositionally biased region" description="Basic and acidic residues" evidence="11">
    <location>
        <begin position="617"/>
        <end position="638"/>
    </location>
</feature>
<evidence type="ECO:0000313" key="15">
    <source>
        <dbReference type="EMBL" id="MBS7455534.1"/>
    </source>
</evidence>
<comment type="subcellular location">
    <subcellularLocation>
        <location evidence="1">Endomembrane system</location>
        <topology evidence="1">Multi-pass membrane protein</topology>
    </subcellularLocation>
</comment>
<dbReference type="GO" id="GO:0006813">
    <property type="term" value="P:potassium ion transport"/>
    <property type="evidence" value="ECO:0007669"/>
    <property type="project" value="UniProtKB-KW"/>
</dbReference>
<keyword evidence="6 12" id="KW-0812">Transmembrane</keyword>
<reference evidence="14" key="2">
    <citation type="submission" date="2021-04" db="EMBL/GenBank/DDBJ databases">
        <authorList>
            <person name="Karlyshev A.V."/>
        </authorList>
    </citation>
    <scope>NUCLEOTIDE SEQUENCE</scope>
    <source>
        <strain evidence="14">LMG 29479</strain>
    </source>
</reference>
<keyword evidence="9" id="KW-0406">Ion transport</keyword>
<dbReference type="Gene3D" id="1.20.1530.20">
    <property type="match status" value="1"/>
</dbReference>
<dbReference type="SUPFAM" id="SSF51735">
    <property type="entry name" value="NAD(P)-binding Rossmann-fold domains"/>
    <property type="match status" value="1"/>
</dbReference>
<protein>
    <submittedName>
        <fullName evidence="14">Monovalent cation:proton antiporter-2 (CPA2) family protein</fullName>
    </submittedName>
</protein>
<dbReference type="EMBL" id="JAGQFT020000001">
    <property type="protein sequence ID" value="MBS7455534.1"/>
    <property type="molecule type" value="Genomic_DNA"/>
</dbReference>
<name>A0A8J7VSF1_9GAMM</name>
<dbReference type="Pfam" id="PF00999">
    <property type="entry name" value="Na_H_Exchanger"/>
    <property type="match status" value="1"/>
</dbReference>
<dbReference type="GO" id="GO:0012505">
    <property type="term" value="C:endomembrane system"/>
    <property type="evidence" value="ECO:0007669"/>
    <property type="project" value="UniProtKB-SubCell"/>
</dbReference>
<dbReference type="EMBL" id="JAGQFT010000004">
    <property type="protein sequence ID" value="MBR0561163.1"/>
    <property type="molecule type" value="Genomic_DNA"/>
</dbReference>
<dbReference type="GO" id="GO:0005886">
    <property type="term" value="C:plasma membrane"/>
    <property type="evidence" value="ECO:0007669"/>
    <property type="project" value="TreeGrafter"/>
</dbReference>
<feature type="domain" description="RCK N-terminal" evidence="13">
    <location>
        <begin position="396"/>
        <end position="512"/>
    </location>
</feature>
<evidence type="ECO:0000256" key="2">
    <source>
        <dbReference type="ARBA" id="ARBA00005551"/>
    </source>
</evidence>
<comment type="caution">
    <text evidence="14">The sequence shown here is derived from an EMBL/GenBank/DDBJ whole genome shotgun (WGS) entry which is preliminary data.</text>
</comment>
<sequence>MQVVILLAAGVVAVTLFRRLRLGSVLGYLAAGVLVGPSVLGVVSEPQAILHVAELGVVLLLFVIGLEMDPDRLWALRRQIFGLGVAQVGICGALLSGVGLLFGLPGPVAFVAAMGFVLSSTAIVAQIMEERGSTAKPHGQRVVSILLLEDLAIVPLLAVVAFIGPYDTGDHGSRLVDIAIAVGALAGLVAAGIWLLNPLFRLLAASRAREVMTAAALLVVLGAALLLEMGGLSMALGAFVAGVLLSTSSFRHQLEADIEPFRGLLLGLFFLSVGMALDLSIVLAHWATVLASVAVYMAVKSAAIYAIARATGRSHVEGLFRAALMAQGGEFAFVLYSAAQDAGVVDGETNGVLSATVILSMVATPFLVMLMSRLVRRHKAKAPASMDGVESARGLDGNVLMIGFGRFGQVASQQLLARGLRISILDIDTEMIRSAEEFGFKVYFGDGRRLDVLEASGAASADVLCICVDSPQTTDRIVALARHAFPSTRIMARAFDREHAVKLIDAGVEYQVRETFESAMAFGHAALLLLQVPPGEAREINDDIRRRDQQRLQLELAAGDSRAGIPLMFGNVDRPRPRPTPLLPARRDPLEGDGAAPQGRDGASVRRGLAATSSNAREARADADARREHSTAGDDDAR</sequence>
<dbReference type="PANTHER" id="PTHR46157">
    <property type="entry name" value="K(+) EFFLUX ANTIPORTER 3, CHLOROPLASTIC"/>
    <property type="match status" value="1"/>
</dbReference>
<organism evidence="14">
    <name type="scientific">Coralloluteibacterium stylophorae</name>
    <dbReference type="NCBI Taxonomy" id="1776034"/>
    <lineage>
        <taxon>Bacteria</taxon>
        <taxon>Pseudomonadati</taxon>
        <taxon>Pseudomonadota</taxon>
        <taxon>Gammaproteobacteria</taxon>
        <taxon>Lysobacterales</taxon>
        <taxon>Lysobacteraceae</taxon>
        <taxon>Coralloluteibacterium</taxon>
    </lineage>
</organism>
<feature type="transmembrane region" description="Helical" evidence="12">
    <location>
        <begin position="208"/>
        <end position="227"/>
    </location>
</feature>
<evidence type="ECO:0000256" key="7">
    <source>
        <dbReference type="ARBA" id="ARBA00022958"/>
    </source>
</evidence>
<dbReference type="PANTHER" id="PTHR46157:SF8">
    <property type="entry name" value="GLUTATHIONE-REGULATED POTASSIUM-EFFLUX SYSTEM PROTEIN"/>
    <property type="match status" value="1"/>
</dbReference>
<dbReference type="InterPro" id="IPR036291">
    <property type="entry name" value="NAD(P)-bd_dom_sf"/>
</dbReference>
<evidence type="ECO:0000256" key="6">
    <source>
        <dbReference type="ARBA" id="ARBA00022692"/>
    </source>
</evidence>
<evidence type="ECO:0000259" key="13">
    <source>
        <dbReference type="PROSITE" id="PS51201"/>
    </source>
</evidence>
<feature type="transmembrane region" description="Helical" evidence="12">
    <location>
        <begin position="108"/>
        <end position="125"/>
    </location>
</feature>
<feature type="transmembrane region" description="Helical" evidence="12">
    <location>
        <begin position="48"/>
        <end position="68"/>
    </location>
</feature>
<comment type="similarity">
    <text evidence="2">Belongs to the monovalent cation:proton antiporter 2 (CPA2) transporter (TC 2.A.37) family.</text>
</comment>